<name>A0A364NUM5_9PROT</name>
<reference evidence="1 2" key="1">
    <citation type="submission" date="2017-11" db="EMBL/GenBank/DDBJ databases">
        <title>Draft genome sequence of magnetotactic bacterium Magnetospirillum kuznetsovii LBB-42.</title>
        <authorList>
            <person name="Grouzdev D.S."/>
            <person name="Rysina M.S."/>
            <person name="Baslerov R.V."/>
            <person name="Koziaeva V."/>
        </authorList>
    </citation>
    <scope>NUCLEOTIDE SEQUENCE [LARGE SCALE GENOMIC DNA]</scope>
    <source>
        <strain evidence="1 2">LBB-42</strain>
    </source>
</reference>
<keyword evidence="2" id="KW-1185">Reference proteome</keyword>
<dbReference type="RefSeq" id="WP_112146773.1">
    <property type="nucleotide sequence ID" value="NZ_PGTO01000017.1"/>
</dbReference>
<accession>A0A364NUM5</accession>
<proteinExistence type="predicted"/>
<evidence type="ECO:0008006" key="3">
    <source>
        <dbReference type="Google" id="ProtNLM"/>
    </source>
</evidence>
<dbReference type="EMBL" id="PGTO01000017">
    <property type="protein sequence ID" value="RAU20766.1"/>
    <property type="molecule type" value="Genomic_DNA"/>
</dbReference>
<dbReference type="Proteomes" id="UP000251075">
    <property type="component" value="Unassembled WGS sequence"/>
</dbReference>
<dbReference type="OrthoDB" id="7266764at2"/>
<protein>
    <recommendedName>
        <fullName evidence="3">DUF3102 domain-containing protein</fullName>
    </recommendedName>
</protein>
<dbReference type="InterPro" id="IPR021451">
    <property type="entry name" value="DUF3102"/>
</dbReference>
<evidence type="ECO:0000313" key="1">
    <source>
        <dbReference type="EMBL" id="RAU20766.1"/>
    </source>
</evidence>
<gene>
    <name evidence="1" type="ORF">CU669_16940</name>
</gene>
<comment type="caution">
    <text evidence="1">The sequence shown here is derived from an EMBL/GenBank/DDBJ whole genome shotgun (WGS) entry which is preliminary data.</text>
</comment>
<organism evidence="1 2">
    <name type="scientific">Paramagnetospirillum kuznetsovii</name>
    <dbReference type="NCBI Taxonomy" id="2053833"/>
    <lineage>
        <taxon>Bacteria</taxon>
        <taxon>Pseudomonadati</taxon>
        <taxon>Pseudomonadota</taxon>
        <taxon>Alphaproteobacteria</taxon>
        <taxon>Rhodospirillales</taxon>
        <taxon>Magnetospirillaceae</taxon>
        <taxon>Paramagnetospirillum</taxon>
    </lineage>
</organism>
<dbReference type="Pfam" id="PF11300">
    <property type="entry name" value="DUF3102"/>
    <property type="match status" value="1"/>
</dbReference>
<evidence type="ECO:0000313" key="2">
    <source>
        <dbReference type="Proteomes" id="UP000251075"/>
    </source>
</evidence>
<sequence length="207" mass="23074">MAKRPASSFDSAIDEITSDGGNITVIAPVAHLARDHRGLNIIDAHVVCHDKADFVREISRLSSDISSRYIEIGRYLIEAKDRLGHGEFEPMIEAELPFGARQAQRLMVVAKAIDDGIFPRDQLPPSHSTVYELVSLKAEERERAIEEGVVNPEVTREDVIAFRKLVRGDRGPRPLTSPGAINSRIRKLEAQRESINAEIARLHALLR</sequence>
<dbReference type="AlphaFoldDB" id="A0A364NUM5"/>